<dbReference type="GeneID" id="4838388"/>
<feature type="domain" description="ML-like" evidence="9">
    <location>
        <begin position="3"/>
        <end position="142"/>
    </location>
</feature>
<accession>A3LUF4</accession>
<evidence type="ECO:0000256" key="2">
    <source>
        <dbReference type="ARBA" id="ARBA00010642"/>
    </source>
</evidence>
<dbReference type="KEGG" id="pic:PICST_59493"/>
<keyword evidence="3 8" id="KW-0812">Transmembrane</keyword>
<dbReference type="Proteomes" id="UP000002258">
    <property type="component" value="Chromosome 4"/>
</dbReference>
<evidence type="ECO:0000256" key="7">
    <source>
        <dbReference type="SAM" id="MobiDB-lite"/>
    </source>
</evidence>
<feature type="transmembrane region" description="Helical" evidence="8">
    <location>
        <begin position="378"/>
        <end position="401"/>
    </location>
</feature>
<dbReference type="SMART" id="SM01320">
    <property type="entry name" value="TRP_N"/>
    <property type="match status" value="1"/>
</dbReference>
<dbReference type="OMA" id="SIMGWVF"/>
<gene>
    <name evidence="10" type="ORF">PICST_59493</name>
</gene>
<comment type="similarity">
    <text evidence="2">Belongs to the transient receptor potential (TRP) ion channel family.</text>
</comment>
<dbReference type="eggNOG" id="ENOG502QSVZ">
    <property type="taxonomic scope" value="Eukaryota"/>
</dbReference>
<dbReference type="Pfam" id="PF14558">
    <property type="entry name" value="TRP_N"/>
    <property type="match status" value="1"/>
</dbReference>
<feature type="non-terminal residue" evidence="10">
    <location>
        <position position="651"/>
    </location>
</feature>
<dbReference type="InterPro" id="IPR032800">
    <property type="entry name" value="TRP_N"/>
</dbReference>
<evidence type="ECO:0000256" key="5">
    <source>
        <dbReference type="ARBA" id="ARBA00022989"/>
    </source>
</evidence>
<dbReference type="OrthoDB" id="5212126at2759"/>
<dbReference type="RefSeq" id="XP_001384259.2">
    <property type="nucleotide sequence ID" value="XM_001384222.1"/>
</dbReference>
<dbReference type="InParanoid" id="A3LUF4"/>
<feature type="transmembrane region" description="Helical" evidence="8">
    <location>
        <begin position="467"/>
        <end position="485"/>
    </location>
</feature>
<dbReference type="STRING" id="322104.A3LUF4"/>
<feature type="non-terminal residue" evidence="10">
    <location>
        <position position="1"/>
    </location>
</feature>
<name>A3LUF4_PICST</name>
<evidence type="ECO:0000259" key="9">
    <source>
        <dbReference type="SMART" id="SM01320"/>
    </source>
</evidence>
<feature type="region of interest" description="Disordered" evidence="7">
    <location>
        <begin position="632"/>
        <end position="651"/>
    </location>
</feature>
<evidence type="ECO:0000256" key="3">
    <source>
        <dbReference type="ARBA" id="ARBA00022692"/>
    </source>
</evidence>
<evidence type="ECO:0000256" key="1">
    <source>
        <dbReference type="ARBA" id="ARBA00004141"/>
    </source>
</evidence>
<dbReference type="PANTHER" id="PTHR31145:SF4">
    <property type="entry name" value="FLAVIN CARRIER PROTEIN 1-RELATED"/>
    <property type="match status" value="1"/>
</dbReference>
<keyword evidence="5 8" id="KW-1133">Transmembrane helix</keyword>
<feature type="transmembrane region" description="Helical" evidence="8">
    <location>
        <begin position="297"/>
        <end position="323"/>
    </location>
</feature>
<comment type="subcellular location">
    <subcellularLocation>
        <location evidence="1">Membrane</location>
        <topology evidence="1">Multi-pass membrane protein</topology>
    </subcellularLocation>
</comment>
<keyword evidence="4" id="KW-0732">Signal</keyword>
<dbReference type="InterPro" id="IPR040241">
    <property type="entry name" value="TRP_Flc/Pkd2-like"/>
</dbReference>
<reference evidence="10 11" key="1">
    <citation type="journal article" date="2007" name="Nat. Biotechnol.">
        <title>Genome sequence of the lignocellulose-bioconverting and xylose-fermenting yeast Pichia stipitis.</title>
        <authorList>
            <person name="Jeffries T.W."/>
            <person name="Grigoriev I.V."/>
            <person name="Grimwood J."/>
            <person name="Laplaza J.M."/>
            <person name="Aerts A."/>
            <person name="Salamov A."/>
            <person name="Schmutz J."/>
            <person name="Lindquist E."/>
            <person name="Dehal P."/>
            <person name="Shapiro H."/>
            <person name="Jin Y.S."/>
            <person name="Passoth V."/>
            <person name="Richardson P.M."/>
        </authorList>
    </citation>
    <scope>NUCLEOTIDE SEQUENCE [LARGE SCALE GENOMIC DNA]</scope>
    <source>
        <strain evidence="11">ATCC 58785 / CBS 6054 / NBRC 10063 / NRRL Y-11545</strain>
    </source>
</reference>
<feature type="transmembrane region" description="Helical" evidence="8">
    <location>
        <begin position="352"/>
        <end position="372"/>
    </location>
</feature>
<dbReference type="HOGENOM" id="CLU_010226_0_1_1"/>
<keyword evidence="11" id="KW-1185">Reference proteome</keyword>
<dbReference type="GO" id="GO:0009272">
    <property type="term" value="P:fungal-type cell wall biogenesis"/>
    <property type="evidence" value="ECO:0007669"/>
    <property type="project" value="TreeGrafter"/>
</dbReference>
<dbReference type="GO" id="GO:0055085">
    <property type="term" value="P:transmembrane transport"/>
    <property type="evidence" value="ECO:0007669"/>
    <property type="project" value="TreeGrafter"/>
</dbReference>
<protein>
    <submittedName>
        <fullName evidence="10">Orn/DAP/Arg decarboxylase 2</fullName>
    </submittedName>
</protein>
<feature type="transmembrane region" description="Helical" evidence="8">
    <location>
        <begin position="497"/>
        <end position="516"/>
    </location>
</feature>
<evidence type="ECO:0000256" key="8">
    <source>
        <dbReference type="SAM" id="Phobius"/>
    </source>
</evidence>
<feature type="transmembrane region" description="Helical" evidence="8">
    <location>
        <begin position="528"/>
        <end position="554"/>
    </location>
</feature>
<feature type="transmembrane region" description="Helical" evidence="8">
    <location>
        <begin position="148"/>
        <end position="168"/>
    </location>
</feature>
<organism evidence="10 11">
    <name type="scientific">Scheffersomyces stipitis (strain ATCC 58785 / CBS 6054 / NBRC 10063 / NRRL Y-11545)</name>
    <name type="common">Yeast</name>
    <name type="synonym">Pichia stipitis</name>
    <dbReference type="NCBI Taxonomy" id="322104"/>
    <lineage>
        <taxon>Eukaryota</taxon>
        <taxon>Fungi</taxon>
        <taxon>Dikarya</taxon>
        <taxon>Ascomycota</taxon>
        <taxon>Saccharomycotina</taxon>
        <taxon>Pichiomycetes</taxon>
        <taxon>Debaryomycetaceae</taxon>
        <taxon>Scheffersomyces</taxon>
    </lineage>
</organism>
<dbReference type="FunCoup" id="A3LUF4">
    <property type="interactions" value="71"/>
</dbReference>
<dbReference type="GO" id="GO:0016020">
    <property type="term" value="C:membrane"/>
    <property type="evidence" value="ECO:0007669"/>
    <property type="project" value="UniProtKB-SubCell"/>
</dbReference>
<feature type="transmembrane region" description="Helical" evidence="8">
    <location>
        <begin position="441"/>
        <end position="461"/>
    </location>
</feature>
<dbReference type="PANTHER" id="PTHR31145">
    <property type="entry name" value="INTEGRAL MEMBRANE PROTEIN (AFU_ORTHOLOGUE AFUA_7G01610)"/>
    <property type="match status" value="1"/>
</dbReference>
<evidence type="ECO:0000313" key="11">
    <source>
        <dbReference type="Proteomes" id="UP000002258"/>
    </source>
</evidence>
<evidence type="ECO:0000313" key="10">
    <source>
        <dbReference type="EMBL" id="ABN66230.2"/>
    </source>
</evidence>
<keyword evidence="6 8" id="KW-0472">Membrane</keyword>
<dbReference type="InterPro" id="IPR010308">
    <property type="entry name" value="TRP_C"/>
</dbReference>
<evidence type="ECO:0000256" key="4">
    <source>
        <dbReference type="ARBA" id="ARBA00022729"/>
    </source>
</evidence>
<evidence type="ECO:0000256" key="6">
    <source>
        <dbReference type="ARBA" id="ARBA00023136"/>
    </source>
</evidence>
<sequence>AKRSLMATSLVTCMDNSQITPLYFNVTFNPDDGSLRYALDLTTDISTYVVAHLQVYAYGFLIIERDIDMCSLGWPQFCPVFPGSLQIDSIEYISNDVVSSIPGIAYTVPDIDAVAKVIVKDRDTKQTLTCLQASFSNGKTISQTGAKWATAVIAGLGLLIAAILSTFGNSNAASHISANSVSLFLYFQSVVVVCMQHVERVPPIASAWSENLAWSMGLIRVGFMQKIFRWYVQSTGGNPTQYFSGTTKQILVQRSLDYVNGIRKRALDFALKSNSNLFVLRGIKRIGFNSFIEPTSIVVTGFTFFIIVGYLLVLLLVVTKSVLDLLIRFKRLSPSTLTTFRLQFPVILKGSILRYIYIGFTQLVILSLWEFTQQDSPAVIVLAVLFLLLPLSVIGYSYWMVIKFGKESIKKYNNPAAMLYGDNRILDKYGYCYTMFHADKYWFGVVLIGYNLLKAIFIGLLQTSGKASVVILFVIDLAYTIYLIYTAPYLNKPTNILSYVISVVVTANSFLFLFFSDLFGQPAPVASIMGWVFFILNAAFSLVLLVFILVFIVMSVISKNPDARFAPARDDRFSFQRKSSMKRRSFIDEKQLSDEDSNQARSGGDELAALGVAAQDHSTDWEAQMYKLNNLSGEGASSQNEISSNREFLTP</sequence>
<dbReference type="Pfam" id="PF06011">
    <property type="entry name" value="TRP"/>
    <property type="match status" value="1"/>
</dbReference>
<dbReference type="AlphaFoldDB" id="A3LUF4"/>
<dbReference type="EMBL" id="CP000498">
    <property type="protein sequence ID" value="ABN66230.2"/>
    <property type="molecule type" value="Genomic_DNA"/>
</dbReference>
<proteinExistence type="inferred from homology"/>